<dbReference type="STRING" id="680026.AB733_18625"/>
<proteinExistence type="predicted"/>
<dbReference type="Pfam" id="PF03848">
    <property type="entry name" value="TehB"/>
    <property type="match status" value="1"/>
</dbReference>
<dbReference type="GO" id="GO:0032259">
    <property type="term" value="P:methylation"/>
    <property type="evidence" value="ECO:0007669"/>
    <property type="project" value="UniProtKB-KW"/>
</dbReference>
<organism evidence="2 3">
    <name type="scientific">Photobacterium swingsii</name>
    <dbReference type="NCBI Taxonomy" id="680026"/>
    <lineage>
        <taxon>Bacteria</taxon>
        <taxon>Pseudomonadati</taxon>
        <taxon>Pseudomonadota</taxon>
        <taxon>Gammaproteobacteria</taxon>
        <taxon>Vibrionales</taxon>
        <taxon>Vibrionaceae</taxon>
        <taxon>Photobacterium</taxon>
    </lineage>
</organism>
<comment type="caution">
    <text evidence="2">The sequence shown here is derived from an EMBL/GenBank/DDBJ whole genome shotgun (WGS) entry which is preliminary data.</text>
</comment>
<dbReference type="AlphaFoldDB" id="A0A0J8XV76"/>
<dbReference type="OrthoDB" id="9804312at2"/>
<keyword evidence="2" id="KW-0489">Methyltransferase</keyword>
<dbReference type="InterPro" id="IPR029063">
    <property type="entry name" value="SAM-dependent_MTases_sf"/>
</dbReference>
<dbReference type="Gene3D" id="3.40.50.150">
    <property type="entry name" value="Vaccinia Virus protein VP39"/>
    <property type="match status" value="1"/>
</dbReference>
<gene>
    <name evidence="2" type="ORF">C9I94_18130</name>
</gene>
<protein>
    <submittedName>
        <fullName evidence="2">Class I SAM-dependent methyltransferase</fullName>
    </submittedName>
</protein>
<dbReference type="SUPFAM" id="SSF53335">
    <property type="entry name" value="S-adenosyl-L-methionine-dependent methyltransferases"/>
    <property type="match status" value="1"/>
</dbReference>
<sequence length="198" mass="22495">MATVDWLNYLNTQSLLPPRPHVVEANQFLGERQTMNIAVDCGCGAGRDALYLLEQGFQVYAFDKDLPTIEKLAQHALATANPMLDVKISSFAEYQFPRSHLVNASACLFYSKPDEFTIFWQKMTKSLFSGGIFCGHFIGKDDVGVDENLPILTHTKEEIEALLDGFYIIAWQEKRERSSQLTGQQRYWTVYTVTALKK</sequence>
<reference evidence="2 3" key="1">
    <citation type="submission" date="2018-01" db="EMBL/GenBank/DDBJ databases">
        <title>Whole genome sequencing of Histamine producing bacteria.</title>
        <authorList>
            <person name="Butler K."/>
        </authorList>
    </citation>
    <scope>NUCLEOTIDE SEQUENCE [LARGE SCALE GENOMIC DNA]</scope>
    <source>
        <strain evidence="2 3">DSM 24669</strain>
    </source>
</reference>
<evidence type="ECO:0000313" key="3">
    <source>
        <dbReference type="Proteomes" id="UP000240481"/>
    </source>
</evidence>
<dbReference type="CDD" id="cd02440">
    <property type="entry name" value="AdoMet_MTases"/>
    <property type="match status" value="1"/>
</dbReference>
<feature type="domain" description="Tellurite resistance methyltransferase TehB-like" evidence="1">
    <location>
        <begin position="38"/>
        <end position="98"/>
    </location>
</feature>
<keyword evidence="3" id="KW-1185">Reference proteome</keyword>
<evidence type="ECO:0000313" key="2">
    <source>
        <dbReference type="EMBL" id="PSW23093.1"/>
    </source>
</evidence>
<dbReference type="InterPro" id="IPR015985">
    <property type="entry name" value="TehB-like_dom"/>
</dbReference>
<name>A0A0J8XV76_9GAMM</name>
<dbReference type="Proteomes" id="UP000240481">
    <property type="component" value="Unassembled WGS sequence"/>
</dbReference>
<dbReference type="EMBL" id="PYLZ01000010">
    <property type="protein sequence ID" value="PSW23093.1"/>
    <property type="molecule type" value="Genomic_DNA"/>
</dbReference>
<keyword evidence="2" id="KW-0808">Transferase</keyword>
<dbReference type="GO" id="GO:0008168">
    <property type="term" value="F:methyltransferase activity"/>
    <property type="evidence" value="ECO:0007669"/>
    <property type="project" value="UniProtKB-KW"/>
</dbReference>
<dbReference type="RefSeq" id="WP_048900133.1">
    <property type="nucleotide sequence ID" value="NZ_AP024853.1"/>
</dbReference>
<accession>A0A0J8XV76</accession>
<evidence type="ECO:0000259" key="1">
    <source>
        <dbReference type="Pfam" id="PF03848"/>
    </source>
</evidence>